<dbReference type="Pfam" id="PF00928">
    <property type="entry name" value="Adap_comp_sub"/>
    <property type="match status" value="1"/>
</dbReference>
<dbReference type="SUPFAM" id="SSF49447">
    <property type="entry name" value="Second domain of Mu2 adaptin subunit (ap50) of ap2 adaptor"/>
    <property type="match status" value="1"/>
</dbReference>
<dbReference type="EMBL" id="KE647339">
    <property type="protein sequence ID" value="EQB60013.1"/>
    <property type="molecule type" value="Genomic_DNA"/>
</dbReference>
<proteinExistence type="predicted"/>
<evidence type="ECO:0000313" key="2">
    <source>
        <dbReference type="EMBL" id="EQB60013.1"/>
    </source>
</evidence>
<keyword evidence="3" id="KW-1185">Reference proteome</keyword>
<dbReference type="AlphaFoldDB" id="T0L5S2"/>
<dbReference type="HOGENOM" id="CLU_858152_0_0_1"/>
<dbReference type="VEuPathDB" id="MicrosporidiaDB:NAPIS_ORF02429"/>
<organism evidence="2 3">
    <name type="scientific">Vairimorpha apis BRL 01</name>
    <dbReference type="NCBI Taxonomy" id="1037528"/>
    <lineage>
        <taxon>Eukaryota</taxon>
        <taxon>Fungi</taxon>
        <taxon>Fungi incertae sedis</taxon>
        <taxon>Microsporidia</taxon>
        <taxon>Nosematidae</taxon>
        <taxon>Vairimorpha</taxon>
    </lineage>
</organism>
<dbReference type="OrthoDB" id="2189860at2759"/>
<gene>
    <name evidence="2" type="ORF">NAPIS_ORF02429</name>
</gene>
<accession>T0L5S2</accession>
<dbReference type="Proteomes" id="UP000053780">
    <property type="component" value="Unassembled WGS sequence"/>
</dbReference>
<protein>
    <recommendedName>
        <fullName evidence="1">MHD domain-containing protein</fullName>
    </recommendedName>
</protein>
<name>T0L5S2_9MICR</name>
<evidence type="ECO:0000313" key="3">
    <source>
        <dbReference type="Proteomes" id="UP000053780"/>
    </source>
</evidence>
<dbReference type="InterPro" id="IPR028565">
    <property type="entry name" value="MHD"/>
</dbReference>
<sequence>MTEKFDQIEVQFDLCDDDLDVLKYVNNNKMVFKSLNSGNCCKKECNCCKDSKNIRNIGDCKDSKKDFKNVRYCGNNGRFKEDFKKDCKKDYNYYKNIINSGNNEENYKDNNKCYKNNSTSNIYKIPINLSKTKEGYNLQTIDTIFEYLEILIPVSQQLQTIKINSSLGKTFYDEDNDLIKWRFDNERIGNANIKIQMSYFKECFGNYKIGCEDNEYINSKEKETLNDKDNETICDNKDNEYICDNKDNETLNNRDKESINNYKDNTYFNSKDNKTINDDITIKFKIVKTNNNILNIRKAVCLDNQTVKVWVKYDMCSGNSEYRQ</sequence>
<feature type="domain" description="MHD" evidence="1">
    <location>
        <begin position="142"/>
        <end position="323"/>
    </location>
</feature>
<reference evidence="2 3" key="1">
    <citation type="journal article" date="2013" name="BMC Genomics">
        <title>Genome sequencing and comparative genomics of honey bee microsporidia, Nosema apis reveal novel insights into host-parasite interactions.</title>
        <authorList>
            <person name="Chen Yp."/>
            <person name="Pettis J.S."/>
            <person name="Zhao Y."/>
            <person name="Liu X."/>
            <person name="Tallon L.J."/>
            <person name="Sadzewicz L.D."/>
            <person name="Li R."/>
            <person name="Zheng H."/>
            <person name="Huang S."/>
            <person name="Zhang X."/>
            <person name="Hamilton M.C."/>
            <person name="Pernal S.F."/>
            <person name="Melathopoulos A.P."/>
            <person name="Yan X."/>
            <person name="Evans J.D."/>
        </authorList>
    </citation>
    <scope>NUCLEOTIDE SEQUENCE [LARGE SCALE GENOMIC DNA]</scope>
    <source>
        <strain evidence="2 3">BRL 01</strain>
    </source>
</reference>
<dbReference type="InterPro" id="IPR036168">
    <property type="entry name" value="AP2_Mu_C_sf"/>
</dbReference>
<evidence type="ECO:0000259" key="1">
    <source>
        <dbReference type="Pfam" id="PF00928"/>
    </source>
</evidence>